<reference evidence="2" key="2">
    <citation type="submission" date="2015-01" db="EMBL/GenBank/DDBJ databases">
        <title>Evolutionary Origins and Diversification of the Mycorrhizal Mutualists.</title>
        <authorList>
            <consortium name="DOE Joint Genome Institute"/>
            <consortium name="Mycorrhizal Genomics Consortium"/>
            <person name="Kohler A."/>
            <person name="Kuo A."/>
            <person name="Nagy L.G."/>
            <person name="Floudas D."/>
            <person name="Copeland A."/>
            <person name="Barry K.W."/>
            <person name="Cichocki N."/>
            <person name="Veneault-Fourrey C."/>
            <person name="LaButti K."/>
            <person name="Lindquist E.A."/>
            <person name="Lipzen A."/>
            <person name="Lundell T."/>
            <person name="Morin E."/>
            <person name="Murat C."/>
            <person name="Riley R."/>
            <person name="Ohm R."/>
            <person name="Sun H."/>
            <person name="Tunlid A."/>
            <person name="Henrissat B."/>
            <person name="Grigoriev I.V."/>
            <person name="Hibbett D.S."/>
            <person name="Martin F."/>
        </authorList>
    </citation>
    <scope>NUCLEOTIDE SEQUENCE [LARGE SCALE GENOMIC DNA]</scope>
    <source>
        <strain evidence="2">Marx 270</strain>
    </source>
</reference>
<dbReference type="InParanoid" id="A0A0C3NCB2"/>
<evidence type="ECO:0000313" key="2">
    <source>
        <dbReference type="Proteomes" id="UP000054217"/>
    </source>
</evidence>
<evidence type="ECO:0000313" key="1">
    <source>
        <dbReference type="EMBL" id="KIN98769.1"/>
    </source>
</evidence>
<reference evidence="1 2" key="1">
    <citation type="submission" date="2014-04" db="EMBL/GenBank/DDBJ databases">
        <authorList>
            <consortium name="DOE Joint Genome Institute"/>
            <person name="Kuo A."/>
            <person name="Kohler A."/>
            <person name="Costa M.D."/>
            <person name="Nagy L.G."/>
            <person name="Floudas D."/>
            <person name="Copeland A."/>
            <person name="Barry K.W."/>
            <person name="Cichocki N."/>
            <person name="Veneault-Fourrey C."/>
            <person name="LaButti K."/>
            <person name="Lindquist E.A."/>
            <person name="Lipzen A."/>
            <person name="Lundell T."/>
            <person name="Morin E."/>
            <person name="Murat C."/>
            <person name="Sun H."/>
            <person name="Tunlid A."/>
            <person name="Henrissat B."/>
            <person name="Grigoriev I.V."/>
            <person name="Hibbett D.S."/>
            <person name="Martin F."/>
            <person name="Nordberg H.P."/>
            <person name="Cantor M.N."/>
            <person name="Hua S.X."/>
        </authorList>
    </citation>
    <scope>NUCLEOTIDE SEQUENCE [LARGE SCALE GENOMIC DNA]</scope>
    <source>
        <strain evidence="1 2">Marx 270</strain>
    </source>
</reference>
<dbReference type="Proteomes" id="UP000054217">
    <property type="component" value="Unassembled WGS sequence"/>
</dbReference>
<accession>A0A0C3NCB2</accession>
<sequence>MSFFKKPNPATYLVLLSTVKTSWERMPSFPGIDSPFFCPGLHNTAHGYLVDFAPKLHHNSSPHTITNFNSCNLPSITYEDPALFTIPASTITHDTFVYVYYNAHILYGSEFCRLIPPLQVWHKHLECHF</sequence>
<dbReference type="OrthoDB" id="2710919at2759"/>
<organism evidence="1 2">
    <name type="scientific">Pisolithus tinctorius Marx 270</name>
    <dbReference type="NCBI Taxonomy" id="870435"/>
    <lineage>
        <taxon>Eukaryota</taxon>
        <taxon>Fungi</taxon>
        <taxon>Dikarya</taxon>
        <taxon>Basidiomycota</taxon>
        <taxon>Agaricomycotina</taxon>
        <taxon>Agaricomycetes</taxon>
        <taxon>Agaricomycetidae</taxon>
        <taxon>Boletales</taxon>
        <taxon>Sclerodermatineae</taxon>
        <taxon>Pisolithaceae</taxon>
        <taxon>Pisolithus</taxon>
    </lineage>
</organism>
<dbReference type="EMBL" id="KN832012">
    <property type="protein sequence ID" value="KIN98769.1"/>
    <property type="molecule type" value="Genomic_DNA"/>
</dbReference>
<gene>
    <name evidence="1" type="ORF">M404DRAFT_31092</name>
</gene>
<name>A0A0C3NCB2_PISTI</name>
<dbReference type="AlphaFoldDB" id="A0A0C3NCB2"/>
<proteinExistence type="predicted"/>
<dbReference type="HOGENOM" id="CLU_125591_0_0_1"/>
<protein>
    <submittedName>
        <fullName evidence="1">Uncharacterized protein</fullName>
    </submittedName>
</protein>
<keyword evidence="2" id="KW-1185">Reference proteome</keyword>